<evidence type="ECO:0000313" key="1">
    <source>
        <dbReference type="EMBL" id="KKM97502.1"/>
    </source>
</evidence>
<comment type="caution">
    <text evidence="1">The sequence shown here is derived from an EMBL/GenBank/DDBJ whole genome shotgun (WGS) entry which is preliminary data.</text>
</comment>
<reference evidence="1" key="1">
    <citation type="journal article" date="2015" name="Nature">
        <title>Complex archaea that bridge the gap between prokaryotes and eukaryotes.</title>
        <authorList>
            <person name="Spang A."/>
            <person name="Saw J.H."/>
            <person name="Jorgensen S.L."/>
            <person name="Zaremba-Niedzwiedzka K."/>
            <person name="Martijn J."/>
            <person name="Lind A.E."/>
            <person name="van Eijk R."/>
            <person name="Schleper C."/>
            <person name="Guy L."/>
            <person name="Ettema T.J."/>
        </authorList>
    </citation>
    <scope>NUCLEOTIDE SEQUENCE</scope>
</reference>
<dbReference type="AlphaFoldDB" id="A0A0F9PWB9"/>
<name>A0A0F9PWB9_9ZZZZ</name>
<accession>A0A0F9PWB9</accession>
<dbReference type="EMBL" id="LAZR01005742">
    <property type="protein sequence ID" value="KKM97502.1"/>
    <property type="molecule type" value="Genomic_DNA"/>
</dbReference>
<protein>
    <submittedName>
        <fullName evidence="1">Uncharacterized protein</fullName>
    </submittedName>
</protein>
<sequence length="98" mass="11395">MKKELDKLFTKIIEEMHLSLKEYGTYTFWDKGPQEVMGVSEWASKIENLPADEARELLETICDYSKEGAKLANCIVDSLDDSPEDWWNKLMVGDKLEY</sequence>
<organism evidence="1">
    <name type="scientific">marine sediment metagenome</name>
    <dbReference type="NCBI Taxonomy" id="412755"/>
    <lineage>
        <taxon>unclassified sequences</taxon>
        <taxon>metagenomes</taxon>
        <taxon>ecological metagenomes</taxon>
    </lineage>
</organism>
<gene>
    <name evidence="1" type="ORF">LCGC14_1167530</name>
</gene>
<proteinExistence type="predicted"/>